<dbReference type="PANTHER" id="PTHR43333:SF1">
    <property type="entry name" value="D-ISOMER SPECIFIC 2-HYDROXYACID DEHYDROGENASE NAD-BINDING DOMAIN-CONTAINING PROTEIN"/>
    <property type="match status" value="1"/>
</dbReference>
<feature type="domain" description="D-isomer specific 2-hydroxyacid dehydrogenase catalytic" evidence="4">
    <location>
        <begin position="25"/>
        <end position="308"/>
    </location>
</feature>
<protein>
    <submittedName>
        <fullName evidence="6">D-2-hydroxyacid dehydrogenase</fullName>
    </submittedName>
</protein>
<feature type="domain" description="D-isomer specific 2-hydroxyacid dehydrogenase NAD-binding" evidence="5">
    <location>
        <begin position="109"/>
        <end position="282"/>
    </location>
</feature>
<dbReference type="Gene3D" id="3.40.50.720">
    <property type="entry name" value="NAD(P)-binding Rossmann-like Domain"/>
    <property type="match status" value="2"/>
</dbReference>
<reference evidence="6 7" key="1">
    <citation type="submission" date="2022-06" db="EMBL/GenBank/DDBJ databases">
        <title>Halogeometricum sp. a new haloarchaeum isolate from saline soil.</title>
        <authorList>
            <person name="Strakova D."/>
            <person name="Galisteo C."/>
            <person name="Sanchez-Porro C."/>
            <person name="Ventosa A."/>
        </authorList>
    </citation>
    <scope>NUCLEOTIDE SEQUENCE [LARGE SCALE GENOMIC DNA]</scope>
    <source>
        <strain evidence="7">S3BR25-2</strain>
    </source>
</reference>
<dbReference type="SUPFAM" id="SSF52283">
    <property type="entry name" value="Formate/glycerate dehydrogenase catalytic domain-like"/>
    <property type="match status" value="1"/>
</dbReference>
<evidence type="ECO:0000256" key="2">
    <source>
        <dbReference type="ARBA" id="ARBA00023027"/>
    </source>
</evidence>
<keyword evidence="1 3" id="KW-0560">Oxidoreductase</keyword>
<comment type="caution">
    <text evidence="6">The sequence shown here is derived from an EMBL/GenBank/DDBJ whole genome shotgun (WGS) entry which is preliminary data.</text>
</comment>
<dbReference type="RefSeq" id="WP_310929915.1">
    <property type="nucleotide sequence ID" value="NZ_JAMQOQ010000005.1"/>
</dbReference>
<keyword evidence="7" id="KW-1185">Reference proteome</keyword>
<keyword evidence="2" id="KW-0520">NAD</keyword>
<dbReference type="Proteomes" id="UP001254813">
    <property type="component" value="Unassembled WGS sequence"/>
</dbReference>
<evidence type="ECO:0000313" key="6">
    <source>
        <dbReference type="EMBL" id="MDS0295937.1"/>
    </source>
</evidence>
<dbReference type="Pfam" id="PF00389">
    <property type="entry name" value="2-Hacid_dh"/>
    <property type="match status" value="1"/>
</dbReference>
<sequence length="318" mass="34476">MTKILVLDDPAHGIPSTEYAAALRERLPDATVVHPDTSEGRAEEAVDAEVITGGSLPDELLEAAEDLRLFAAQSAGTDHLPVDRLRERGVAVTNASGVHGPNIAEHVLGWLLMLARRLDEGIRRQRRREWRHFQAFGELKGSTVTVVGLGAIGESIVERLDPFDVDTVGARYTPEKGGPTDEVVGFDELESVLGRTDYLVLACPLTDATEKLIGADALDALPNDAAVVNVGRGGVVDTDALVGAIRRNHVRAAALDVTDPEPLPRDHPLWDFENVLLTPHVSGHTPHYFTRLADILAENVDRAAETGEWDDLKNQVSR</sequence>
<name>A0ABU2G571_9EURY</name>
<comment type="similarity">
    <text evidence="3">Belongs to the D-isomer specific 2-hydroxyacid dehydrogenase family.</text>
</comment>
<evidence type="ECO:0000313" key="7">
    <source>
        <dbReference type="Proteomes" id="UP001254813"/>
    </source>
</evidence>
<dbReference type="Pfam" id="PF02826">
    <property type="entry name" value="2-Hacid_dh_C"/>
    <property type="match status" value="1"/>
</dbReference>
<dbReference type="InterPro" id="IPR006140">
    <property type="entry name" value="D-isomer_DH_NAD-bd"/>
</dbReference>
<evidence type="ECO:0000256" key="1">
    <source>
        <dbReference type="ARBA" id="ARBA00023002"/>
    </source>
</evidence>
<dbReference type="InterPro" id="IPR036291">
    <property type="entry name" value="NAD(P)-bd_dom_sf"/>
</dbReference>
<dbReference type="PANTHER" id="PTHR43333">
    <property type="entry name" value="2-HACID_DH_C DOMAIN-CONTAINING PROTEIN"/>
    <property type="match status" value="1"/>
</dbReference>
<organism evidence="6 7">
    <name type="scientific">Halogeometricum luteum</name>
    <dbReference type="NCBI Taxonomy" id="2950537"/>
    <lineage>
        <taxon>Archaea</taxon>
        <taxon>Methanobacteriati</taxon>
        <taxon>Methanobacteriota</taxon>
        <taxon>Stenosarchaea group</taxon>
        <taxon>Halobacteria</taxon>
        <taxon>Halobacteriales</taxon>
        <taxon>Haloferacaceae</taxon>
        <taxon>Halogeometricum</taxon>
    </lineage>
</organism>
<evidence type="ECO:0000256" key="3">
    <source>
        <dbReference type="RuleBase" id="RU003719"/>
    </source>
</evidence>
<evidence type="ECO:0000259" key="5">
    <source>
        <dbReference type="Pfam" id="PF02826"/>
    </source>
</evidence>
<proteinExistence type="inferred from homology"/>
<dbReference type="InterPro" id="IPR006139">
    <property type="entry name" value="D-isomer_2_OHA_DH_cat_dom"/>
</dbReference>
<gene>
    <name evidence="6" type="ORF">NDI79_17325</name>
</gene>
<accession>A0ABU2G571</accession>
<dbReference type="SUPFAM" id="SSF51735">
    <property type="entry name" value="NAD(P)-binding Rossmann-fold domains"/>
    <property type="match status" value="1"/>
</dbReference>
<dbReference type="EMBL" id="JAMQOQ010000005">
    <property type="protein sequence ID" value="MDS0295937.1"/>
    <property type="molecule type" value="Genomic_DNA"/>
</dbReference>
<evidence type="ECO:0000259" key="4">
    <source>
        <dbReference type="Pfam" id="PF00389"/>
    </source>
</evidence>
<dbReference type="CDD" id="cd05300">
    <property type="entry name" value="2-Hacid_dh_1"/>
    <property type="match status" value="1"/>
</dbReference>